<sequence>MALPRVIRLAHTGHLGAKATFNRFRADAYAPWLLRHIKDYVKRCMQCQQTRALHHRPYGALQPLLAPDSPFTAISCDFIVCLPLVRTLFNLDLIDMVLVLTDTAMRRVYFLSGASTWSTEHWSLRYANCLLPHIGWPRKIIRDWDSRLTSQFWHSLNKQYGCELVFSMAHYKSERAIQLVELLLRGLCNAWSNDWATHLPLVELLLANWVNTSMNAAPNDLLFGLRLHDPFTALQPVMALGDLTLPDHQLALRQQALDHLALVQAYMCQQYDTLHASPPRLAVSDWVWLELHDGYSLPPSLLPTGRCLGMQWVGPYLITNSHTHNGITHPTASV</sequence>
<dbReference type="InterPro" id="IPR036397">
    <property type="entry name" value="RNaseH_sf"/>
</dbReference>
<organism evidence="2 3">
    <name type="scientific">Ustilago bromivora</name>
    <dbReference type="NCBI Taxonomy" id="307758"/>
    <lineage>
        <taxon>Eukaryota</taxon>
        <taxon>Fungi</taxon>
        <taxon>Dikarya</taxon>
        <taxon>Basidiomycota</taxon>
        <taxon>Ustilaginomycotina</taxon>
        <taxon>Ustilaginomycetes</taxon>
        <taxon>Ustilaginales</taxon>
        <taxon>Ustilaginaceae</taxon>
        <taxon>Ustilago</taxon>
    </lineage>
</organism>
<dbReference type="PANTHER" id="PTHR37984">
    <property type="entry name" value="PROTEIN CBG26694"/>
    <property type="match status" value="1"/>
</dbReference>
<dbReference type="InterPro" id="IPR041588">
    <property type="entry name" value="Integrase_H2C2"/>
</dbReference>
<gene>
    <name evidence="2" type="ORF">UBRO_20032</name>
</gene>
<dbReference type="AlphaFoldDB" id="A0A1K0HMA4"/>
<dbReference type="GO" id="GO:0003676">
    <property type="term" value="F:nucleic acid binding"/>
    <property type="evidence" value="ECO:0007669"/>
    <property type="project" value="InterPro"/>
</dbReference>
<reference evidence="3" key="1">
    <citation type="submission" date="2016-04" db="EMBL/GenBank/DDBJ databases">
        <authorList>
            <person name="Guldener U."/>
            <person name="Guldener U."/>
        </authorList>
    </citation>
    <scope>NUCLEOTIDE SEQUENCE [LARGE SCALE GENOMIC DNA]</scope>
    <source>
        <strain evidence="3">UB2112</strain>
    </source>
</reference>
<dbReference type="InterPro" id="IPR050951">
    <property type="entry name" value="Retrovirus_Pol_polyprotein"/>
</dbReference>
<dbReference type="SUPFAM" id="SSF53098">
    <property type="entry name" value="Ribonuclease H-like"/>
    <property type="match status" value="1"/>
</dbReference>
<evidence type="ECO:0000259" key="1">
    <source>
        <dbReference type="Pfam" id="PF17921"/>
    </source>
</evidence>
<dbReference type="EMBL" id="LT558138">
    <property type="protein sequence ID" value="SAM86336.1"/>
    <property type="molecule type" value="Genomic_DNA"/>
</dbReference>
<name>A0A1K0HMA4_9BASI</name>
<protein>
    <recommendedName>
        <fullName evidence="1">Integrase zinc-binding domain-containing protein</fullName>
    </recommendedName>
</protein>
<dbReference type="Gene3D" id="3.30.420.10">
    <property type="entry name" value="Ribonuclease H-like superfamily/Ribonuclease H"/>
    <property type="match status" value="1"/>
</dbReference>
<proteinExistence type="predicted"/>
<dbReference type="Pfam" id="PF17921">
    <property type="entry name" value="Integrase_H2C2"/>
    <property type="match status" value="1"/>
</dbReference>
<evidence type="ECO:0000313" key="2">
    <source>
        <dbReference type="EMBL" id="SAM86336.1"/>
    </source>
</evidence>
<dbReference type="PANTHER" id="PTHR37984:SF5">
    <property type="entry name" value="PROTEIN NYNRIN-LIKE"/>
    <property type="match status" value="1"/>
</dbReference>
<evidence type="ECO:0000313" key="3">
    <source>
        <dbReference type="Proteomes" id="UP000179920"/>
    </source>
</evidence>
<dbReference type="Proteomes" id="UP000179920">
    <property type="component" value="Chromosome XXII"/>
</dbReference>
<accession>A0A1K0HMA4</accession>
<dbReference type="Gene3D" id="1.10.340.70">
    <property type="match status" value="1"/>
</dbReference>
<dbReference type="InterPro" id="IPR012337">
    <property type="entry name" value="RNaseH-like_sf"/>
</dbReference>
<feature type="domain" description="Integrase zinc-binding" evidence="1">
    <location>
        <begin position="5"/>
        <end position="51"/>
    </location>
</feature>